<comment type="similarity">
    <text evidence="1">Belongs to the ROK (NagC/XylR) family.</text>
</comment>
<accession>Z9JQR6</accession>
<dbReference type="SUPFAM" id="SSF53067">
    <property type="entry name" value="Actin-like ATPase domain"/>
    <property type="match status" value="1"/>
</dbReference>
<dbReference type="STRING" id="396014.BF93_05265"/>
<dbReference type="GO" id="GO:0003700">
    <property type="term" value="F:DNA-binding transcription factor activity"/>
    <property type="evidence" value="ECO:0007669"/>
    <property type="project" value="InterPro"/>
</dbReference>
<dbReference type="Gene3D" id="1.10.10.10">
    <property type="entry name" value="Winged helix-like DNA-binding domain superfamily/Winged helix DNA-binding domain"/>
    <property type="match status" value="1"/>
</dbReference>
<evidence type="ECO:0000259" key="2">
    <source>
        <dbReference type="Pfam" id="PF12802"/>
    </source>
</evidence>
<evidence type="ECO:0000256" key="1">
    <source>
        <dbReference type="ARBA" id="ARBA00006479"/>
    </source>
</evidence>
<dbReference type="InterPro" id="IPR000835">
    <property type="entry name" value="HTH_MarR-typ"/>
</dbReference>
<dbReference type="HOGENOM" id="CLU_036604_13_0_11"/>
<dbReference type="Proteomes" id="UP000023067">
    <property type="component" value="Unassembled WGS sequence"/>
</dbReference>
<proteinExistence type="inferred from homology"/>
<dbReference type="InterPro" id="IPR036390">
    <property type="entry name" value="WH_DNA-bd_sf"/>
</dbReference>
<dbReference type="InterPro" id="IPR000600">
    <property type="entry name" value="ROK"/>
</dbReference>
<sequence>MAALRPRSGAATDAAVLDAIRRVPDTTRTALAAELGVTAVTVTNSVKRLLAEGLVVEVGRARSTGGKPASLLRVNTASRWSLGCTLELDRLSLVAMNMDGSLRFRAVMPLGASAAAAEDGRPAAPDAAEGPALALDEAALLERLRDLRTRIDDERGGCAGIGIADLRQDAAAAAHVRDLLQRELDLPTTFGSPALCAGLGSYWVGEQEESACLTVHLGPSIGAVVLSAGGPILPEIPGSSSLDHVIVDPEGPPCPCGGRGCLHQTSSNAADIRRAVQDGLGEELGLDPDGTRVITDHARLTEAAAHGHAGATRIVLDSARTIALVIGNIIGPLGVRSVVLSGTSISMAPKLYRDAVTASLRERAGALGADVHVAVSTVQPHPCSVGAAALALTTALRP</sequence>
<protein>
    <recommendedName>
        <fullName evidence="2">HTH marR-type domain-containing protein</fullName>
    </recommendedName>
</protein>
<gene>
    <name evidence="3" type="ORF">BF93_05265</name>
</gene>
<dbReference type="Gene3D" id="3.30.420.40">
    <property type="match status" value="2"/>
</dbReference>
<dbReference type="InterPro" id="IPR036388">
    <property type="entry name" value="WH-like_DNA-bd_sf"/>
</dbReference>
<dbReference type="SUPFAM" id="SSF46785">
    <property type="entry name" value="Winged helix' DNA-binding domain"/>
    <property type="match status" value="1"/>
</dbReference>
<dbReference type="InterPro" id="IPR043129">
    <property type="entry name" value="ATPase_NBD"/>
</dbReference>
<reference evidence="3 4" key="1">
    <citation type="submission" date="2014-02" db="EMBL/GenBank/DDBJ databases">
        <title>Genome sequence of Brachybacterium phenoliresistens strain W13A50.</title>
        <authorList>
            <person name="Wang X."/>
        </authorList>
    </citation>
    <scope>NUCLEOTIDE SEQUENCE [LARGE SCALE GENOMIC DNA]</scope>
    <source>
        <strain evidence="3 4">W13A50</strain>
    </source>
</reference>
<keyword evidence="4" id="KW-1185">Reference proteome</keyword>
<name>Z9JQR6_9MICO</name>
<dbReference type="RefSeq" id="WP_038373877.1">
    <property type="nucleotide sequence ID" value="NZ_KK070002.1"/>
</dbReference>
<feature type="domain" description="HTH marR-type" evidence="2">
    <location>
        <begin position="13"/>
        <end position="57"/>
    </location>
</feature>
<organism evidence="3 4">
    <name type="scientific">Brachybacterium phenoliresistens</name>
    <dbReference type="NCBI Taxonomy" id="396014"/>
    <lineage>
        <taxon>Bacteria</taxon>
        <taxon>Bacillati</taxon>
        <taxon>Actinomycetota</taxon>
        <taxon>Actinomycetes</taxon>
        <taxon>Micrococcales</taxon>
        <taxon>Dermabacteraceae</taxon>
        <taxon>Brachybacterium</taxon>
    </lineage>
</organism>
<dbReference type="eggNOG" id="COG1846">
    <property type="taxonomic scope" value="Bacteria"/>
</dbReference>
<dbReference type="Pfam" id="PF00480">
    <property type="entry name" value="ROK"/>
    <property type="match status" value="1"/>
</dbReference>
<dbReference type="PANTHER" id="PTHR18964:SF149">
    <property type="entry name" value="BIFUNCTIONAL UDP-N-ACETYLGLUCOSAMINE 2-EPIMERASE_N-ACETYLMANNOSAMINE KINASE"/>
    <property type="match status" value="1"/>
</dbReference>
<comment type="caution">
    <text evidence="3">The sequence shown here is derived from an EMBL/GenBank/DDBJ whole genome shotgun (WGS) entry which is preliminary data.</text>
</comment>
<evidence type="ECO:0000313" key="4">
    <source>
        <dbReference type="Proteomes" id="UP000023067"/>
    </source>
</evidence>
<dbReference type="eggNOG" id="COG1940">
    <property type="taxonomic scope" value="Bacteria"/>
</dbReference>
<dbReference type="Pfam" id="PF12802">
    <property type="entry name" value="MarR_2"/>
    <property type="match status" value="1"/>
</dbReference>
<dbReference type="PATRIC" id="fig|396014.3.peg.3083"/>
<dbReference type="PANTHER" id="PTHR18964">
    <property type="entry name" value="ROK (REPRESSOR, ORF, KINASE) FAMILY"/>
    <property type="match status" value="1"/>
</dbReference>
<dbReference type="EMBL" id="JDYK01000019">
    <property type="protein sequence ID" value="EWS80136.1"/>
    <property type="molecule type" value="Genomic_DNA"/>
</dbReference>
<evidence type="ECO:0000313" key="3">
    <source>
        <dbReference type="EMBL" id="EWS80136.1"/>
    </source>
</evidence>
<dbReference type="AlphaFoldDB" id="Z9JQR6"/>